<feature type="chain" id="PRO_5002641878" evidence="4">
    <location>
        <begin position="29"/>
        <end position="585"/>
    </location>
</feature>
<dbReference type="InterPro" id="IPR019734">
    <property type="entry name" value="TPR_rpt"/>
</dbReference>
<evidence type="ECO:0000256" key="2">
    <source>
        <dbReference type="SAM" id="Coils"/>
    </source>
</evidence>
<dbReference type="GO" id="GO:0003677">
    <property type="term" value="F:DNA binding"/>
    <property type="evidence" value="ECO:0007669"/>
    <property type="project" value="InterPro"/>
</dbReference>
<dbReference type="Gene3D" id="1.10.10.10">
    <property type="entry name" value="Winged helix-like DNA-binding domain superfamily/Winged helix DNA-binding domain"/>
    <property type="match status" value="1"/>
</dbReference>
<evidence type="ECO:0000256" key="4">
    <source>
        <dbReference type="SAM" id="SignalP"/>
    </source>
</evidence>
<dbReference type="SUPFAM" id="SSF46894">
    <property type="entry name" value="C-terminal effector domain of the bipartite response regulators"/>
    <property type="match status" value="1"/>
</dbReference>
<keyword evidence="6" id="KW-1185">Reference proteome</keyword>
<proteinExistence type="predicted"/>
<dbReference type="eggNOG" id="COG0457">
    <property type="taxonomic scope" value="Bacteria"/>
</dbReference>
<dbReference type="GO" id="GO:0006355">
    <property type="term" value="P:regulation of DNA-templated transcription"/>
    <property type="evidence" value="ECO:0007669"/>
    <property type="project" value="InterPro"/>
</dbReference>
<name>A1ZSY2_MICM2</name>
<dbReference type="InterPro" id="IPR016032">
    <property type="entry name" value="Sig_transdc_resp-reg_C-effctor"/>
</dbReference>
<reference evidence="5 6" key="1">
    <citation type="submission" date="2007-01" db="EMBL/GenBank/DDBJ databases">
        <authorList>
            <person name="Haygood M."/>
            <person name="Podell S."/>
            <person name="Anderson C."/>
            <person name="Hopkinson B."/>
            <person name="Roe K."/>
            <person name="Barbeau K."/>
            <person name="Gaasterland T."/>
            <person name="Ferriera S."/>
            <person name="Johnson J."/>
            <person name="Kravitz S."/>
            <person name="Beeson K."/>
            <person name="Sutton G."/>
            <person name="Rogers Y.-H."/>
            <person name="Friedman R."/>
            <person name="Frazier M."/>
            <person name="Venter J.C."/>
        </authorList>
    </citation>
    <scope>NUCLEOTIDE SEQUENCE [LARGE SCALE GENOMIC DNA]</scope>
    <source>
        <strain evidence="5 6">ATCC 23134</strain>
    </source>
</reference>
<dbReference type="InterPro" id="IPR036388">
    <property type="entry name" value="WH-like_DNA-bd_sf"/>
</dbReference>
<dbReference type="Pfam" id="PF13374">
    <property type="entry name" value="TPR_10"/>
    <property type="match status" value="1"/>
</dbReference>
<feature type="coiled-coil region" evidence="2">
    <location>
        <begin position="410"/>
        <end position="479"/>
    </location>
</feature>
<dbReference type="PANTHER" id="PTHR10098:SF108">
    <property type="entry name" value="TETRATRICOPEPTIDE REPEAT PROTEIN 28"/>
    <property type="match status" value="1"/>
</dbReference>
<accession>A1ZSY2</accession>
<sequence>MLLLKSTLTIIISLFAAGFTLSAQPAKPAPYATINALKNRLTTAKEDRLKVNILNQLAQLHLKHAPDTTFKYARQALQLSQTLDYPQAQAASRYYLGKVFYSYGSFNQAIGQYMQALPLYRTQPKGQAQVYNALGQTHYYANQTAAALKCHQQALQWYKKLADPKGEAVSLGYLGHIYEKKANYVQALDYQQRALKIYEALDDKTGLSQIYDHLGSIYEDQHQYEQAHHYFSKALALNQKLNNQLDMILNYNDLGDVYRKQGNYTQALKFTQAAYDLAKKLHHKYQQRSALRDLAKTHKHLNNYQKAHELLDRSYKLYTEIYDRTSARQLAHAQALYEASQKEKQIALLEKDKKIALIYRTLLGGGALILFLIAWVVFRQQKLKLRSNREIIEQNQRIYETRQALVNTELHNAQLNEQKLKTELENKLLKEQQLQSQLEAKSKELTSHALHVIQKNKMLEELKDKLRTLKQQHKKGELTDVGKQIQQVINRINYSFSQDKDWKDFKKVFEEVHQDFFVKLQRQHPGLTPAETRLCALLKLNLSSKDISTIMGISTDSLRIARYRLRKKLQLPKEVKLHNFVTKIV</sequence>
<keyword evidence="3" id="KW-0472">Membrane</keyword>
<dbReference type="AlphaFoldDB" id="A1ZSY2"/>
<keyword evidence="1" id="KW-0802">TPR repeat</keyword>
<dbReference type="Pfam" id="PF13424">
    <property type="entry name" value="TPR_12"/>
    <property type="match status" value="2"/>
</dbReference>
<feature type="repeat" description="TPR" evidence="1">
    <location>
        <begin position="248"/>
        <end position="281"/>
    </location>
</feature>
<evidence type="ECO:0000256" key="1">
    <source>
        <dbReference type="PROSITE-ProRule" id="PRU00339"/>
    </source>
</evidence>
<feature type="transmembrane region" description="Helical" evidence="3">
    <location>
        <begin position="357"/>
        <end position="378"/>
    </location>
</feature>
<dbReference type="PANTHER" id="PTHR10098">
    <property type="entry name" value="RAPSYN-RELATED"/>
    <property type="match status" value="1"/>
</dbReference>
<dbReference type="Proteomes" id="UP000004095">
    <property type="component" value="Unassembled WGS sequence"/>
</dbReference>
<feature type="repeat" description="TPR" evidence="1">
    <location>
        <begin position="168"/>
        <end position="201"/>
    </location>
</feature>
<dbReference type="InterPro" id="IPR011990">
    <property type="entry name" value="TPR-like_helical_dom_sf"/>
</dbReference>
<dbReference type="PROSITE" id="PS50005">
    <property type="entry name" value="TPR"/>
    <property type="match status" value="4"/>
</dbReference>
<feature type="repeat" description="TPR" evidence="1">
    <location>
        <begin position="208"/>
        <end position="241"/>
    </location>
</feature>
<dbReference type="OrthoDB" id="1523128at2"/>
<organism evidence="5 6">
    <name type="scientific">Microscilla marina ATCC 23134</name>
    <dbReference type="NCBI Taxonomy" id="313606"/>
    <lineage>
        <taxon>Bacteria</taxon>
        <taxon>Pseudomonadati</taxon>
        <taxon>Bacteroidota</taxon>
        <taxon>Cytophagia</taxon>
        <taxon>Cytophagales</taxon>
        <taxon>Microscillaceae</taxon>
        <taxon>Microscilla</taxon>
    </lineage>
</organism>
<dbReference type="SMART" id="SM00028">
    <property type="entry name" value="TPR"/>
    <property type="match status" value="6"/>
</dbReference>
<keyword evidence="3" id="KW-1133">Transmembrane helix</keyword>
<evidence type="ECO:0000256" key="3">
    <source>
        <dbReference type="SAM" id="Phobius"/>
    </source>
</evidence>
<dbReference type="SUPFAM" id="SSF48452">
    <property type="entry name" value="TPR-like"/>
    <property type="match status" value="1"/>
</dbReference>
<dbReference type="RefSeq" id="WP_002700833.1">
    <property type="nucleotide sequence ID" value="NZ_AAWS01000033.1"/>
</dbReference>
<dbReference type="Gene3D" id="1.25.40.10">
    <property type="entry name" value="Tetratricopeptide repeat domain"/>
    <property type="match status" value="3"/>
</dbReference>
<keyword evidence="4" id="KW-0732">Signal</keyword>
<feature type="signal peptide" evidence="4">
    <location>
        <begin position="1"/>
        <end position="28"/>
    </location>
</feature>
<evidence type="ECO:0000313" key="5">
    <source>
        <dbReference type="EMBL" id="EAY26546.1"/>
    </source>
</evidence>
<dbReference type="EMBL" id="AAWS01000033">
    <property type="protein sequence ID" value="EAY26546.1"/>
    <property type="molecule type" value="Genomic_DNA"/>
</dbReference>
<comment type="caution">
    <text evidence="5">The sequence shown here is derived from an EMBL/GenBank/DDBJ whole genome shotgun (WGS) entry which is preliminary data.</text>
</comment>
<feature type="repeat" description="TPR" evidence="1">
    <location>
        <begin position="90"/>
        <end position="123"/>
    </location>
</feature>
<keyword evidence="2" id="KW-0175">Coiled coil</keyword>
<protein>
    <submittedName>
        <fullName evidence="5">Putative ggdef family protein</fullName>
    </submittedName>
</protein>
<keyword evidence="3" id="KW-0812">Transmembrane</keyword>
<gene>
    <name evidence="5" type="ORF">M23134_01716</name>
</gene>
<evidence type="ECO:0000313" key="6">
    <source>
        <dbReference type="Proteomes" id="UP000004095"/>
    </source>
</evidence>